<reference evidence="1 2" key="1">
    <citation type="submission" date="2024-07" db="EMBL/GenBank/DDBJ databases">
        <title>Genomes of novel Serratia strains from suburban soil.</title>
        <authorList>
            <person name="Markert E.X."/>
            <person name="Severe K."/>
            <person name="Severe L."/>
            <person name="Twing K.I."/>
            <person name="Ward L.M."/>
        </authorList>
    </citation>
    <scope>NUCLEOTIDE SEQUENCE [LARGE SCALE GENOMIC DNA]</scope>
    <source>
        <strain evidence="1 2">3C-UT</strain>
    </source>
</reference>
<organism evidence="1 2">
    <name type="scientific">Serratia quinivorans</name>
    <dbReference type="NCBI Taxonomy" id="137545"/>
    <lineage>
        <taxon>Bacteria</taxon>
        <taxon>Pseudomonadati</taxon>
        <taxon>Pseudomonadota</taxon>
        <taxon>Gammaproteobacteria</taxon>
        <taxon>Enterobacterales</taxon>
        <taxon>Yersiniaceae</taxon>
        <taxon>Serratia</taxon>
    </lineage>
</organism>
<gene>
    <name evidence="1" type="ORF">AB4M04_22425</name>
</gene>
<evidence type="ECO:0000313" key="1">
    <source>
        <dbReference type="EMBL" id="MEX3174827.1"/>
    </source>
</evidence>
<proteinExistence type="predicted"/>
<dbReference type="Pfam" id="PF10694">
    <property type="entry name" value="DUF2500"/>
    <property type="match status" value="1"/>
</dbReference>
<sequence>MSKPPLFFIAVIALIAVLATQRYFNQRRSEAENDRAPVRSLQVTVSEKREFPASNNRSRQREHIVNEAMRYEVVFHPQRGGEDITLRLKQQQYNPIEKGAQGMLMVQGTRFVSFTAQSAPH</sequence>
<keyword evidence="2" id="KW-1185">Reference proteome</keyword>
<evidence type="ECO:0000313" key="2">
    <source>
        <dbReference type="Proteomes" id="UP001558101"/>
    </source>
</evidence>
<name>A0ABV3URZ5_9GAMM</name>
<dbReference type="RefSeq" id="WP_017891296.1">
    <property type="nucleotide sequence ID" value="NZ_CAMIRF010000008.1"/>
</dbReference>
<protein>
    <submittedName>
        <fullName evidence="1">DUF2500 domain-containing protein</fullName>
    </submittedName>
</protein>
<dbReference type="Gene3D" id="2.40.50.660">
    <property type="match status" value="1"/>
</dbReference>
<accession>A0ABV3URZ5</accession>
<comment type="caution">
    <text evidence="1">The sequence shown here is derived from an EMBL/GenBank/DDBJ whole genome shotgun (WGS) entry which is preliminary data.</text>
</comment>
<dbReference type="Proteomes" id="UP001558101">
    <property type="component" value="Unassembled WGS sequence"/>
</dbReference>
<dbReference type="InterPro" id="IPR019635">
    <property type="entry name" value="DUF2500"/>
</dbReference>
<dbReference type="EMBL" id="JBFQXQ010000004">
    <property type="protein sequence ID" value="MEX3174827.1"/>
    <property type="molecule type" value="Genomic_DNA"/>
</dbReference>